<evidence type="ECO:0000256" key="2">
    <source>
        <dbReference type="ARBA" id="ARBA00023125"/>
    </source>
</evidence>
<dbReference type="PANTHER" id="PTHR30146">
    <property type="entry name" value="LACI-RELATED TRANSCRIPTIONAL REPRESSOR"/>
    <property type="match status" value="1"/>
</dbReference>
<dbReference type="CDD" id="cd01392">
    <property type="entry name" value="HTH_LacI"/>
    <property type="match status" value="1"/>
</dbReference>
<keyword evidence="2" id="KW-0238">DNA-binding</keyword>
<dbReference type="SMART" id="SM00354">
    <property type="entry name" value="HTH_LACI"/>
    <property type="match status" value="1"/>
</dbReference>
<protein>
    <submittedName>
        <fullName evidence="5">LacI family transcriptional regulator</fullName>
    </submittedName>
</protein>
<sequence length="327" mass="37532">MKIKAAQIARDLGLSKATVSLALNDKPGVSEETKKMIFQYIDRMEKGIDIVENNIIKIVNYSKKENIYGGEVDLWSEVLSEFNKEAKKDGYSLGIDYINDDIDEINKLIMECNQGHVVGAIVFANDLDEDIFKLFKQIKKPLIIYDNDFDDDNYSYVMIDNYQGMEKIIKLIVEKGFNEVCYLANSHDNYNFRKRRMAFTDLISKYNLTGRIFITGNDVESVYEAMKTELVDKSFPKVLISENYQVSIGTIKAIQEMNLSFKDDINLIGIDEIPDYFCYGHHLTALKIIHGKRAGVALSLLKKEIEDHDVEKFKIYSTCRLIEGDTI</sequence>
<dbReference type="EMBL" id="DXET01000287">
    <property type="protein sequence ID" value="HIX82801.1"/>
    <property type="molecule type" value="Genomic_DNA"/>
</dbReference>
<comment type="caution">
    <text evidence="5">The sequence shown here is derived from an EMBL/GenBank/DDBJ whole genome shotgun (WGS) entry which is preliminary data.</text>
</comment>
<dbReference type="Pfam" id="PF00356">
    <property type="entry name" value="LacI"/>
    <property type="match status" value="1"/>
</dbReference>
<evidence type="ECO:0000259" key="4">
    <source>
        <dbReference type="PROSITE" id="PS50932"/>
    </source>
</evidence>
<dbReference type="PANTHER" id="PTHR30146:SF109">
    <property type="entry name" value="HTH-TYPE TRANSCRIPTIONAL REGULATOR GALS"/>
    <property type="match status" value="1"/>
</dbReference>
<gene>
    <name evidence="5" type="ORF">H9980_12660</name>
</gene>
<evidence type="ECO:0000313" key="5">
    <source>
        <dbReference type="EMBL" id="HIX82801.1"/>
    </source>
</evidence>
<dbReference type="InterPro" id="IPR000843">
    <property type="entry name" value="HTH_LacI"/>
</dbReference>
<organism evidence="5 6">
    <name type="scientific">Candidatus Erysipelatoclostridium merdavium</name>
    <dbReference type="NCBI Taxonomy" id="2838566"/>
    <lineage>
        <taxon>Bacteria</taxon>
        <taxon>Bacillati</taxon>
        <taxon>Bacillota</taxon>
        <taxon>Erysipelotrichia</taxon>
        <taxon>Erysipelotrichales</taxon>
        <taxon>Erysipelotrichales incertae sedis</taxon>
    </lineage>
</organism>
<dbReference type="PROSITE" id="PS50932">
    <property type="entry name" value="HTH_LACI_2"/>
    <property type="match status" value="1"/>
</dbReference>
<dbReference type="AlphaFoldDB" id="A0A9D1XP60"/>
<dbReference type="Gene3D" id="1.10.260.40">
    <property type="entry name" value="lambda repressor-like DNA-binding domains"/>
    <property type="match status" value="1"/>
</dbReference>
<dbReference type="Proteomes" id="UP000886724">
    <property type="component" value="Unassembled WGS sequence"/>
</dbReference>
<reference evidence="5" key="1">
    <citation type="journal article" date="2021" name="PeerJ">
        <title>Extensive microbial diversity within the chicken gut microbiome revealed by metagenomics and culture.</title>
        <authorList>
            <person name="Gilroy R."/>
            <person name="Ravi A."/>
            <person name="Getino M."/>
            <person name="Pursley I."/>
            <person name="Horton D.L."/>
            <person name="Alikhan N.F."/>
            <person name="Baker D."/>
            <person name="Gharbi K."/>
            <person name="Hall N."/>
            <person name="Watson M."/>
            <person name="Adriaenssens E.M."/>
            <person name="Foster-Nyarko E."/>
            <person name="Jarju S."/>
            <person name="Secka A."/>
            <person name="Antonio M."/>
            <person name="Oren A."/>
            <person name="Chaudhuri R.R."/>
            <person name="La Ragione R."/>
            <person name="Hildebrand F."/>
            <person name="Pallen M.J."/>
        </authorList>
    </citation>
    <scope>NUCLEOTIDE SEQUENCE</scope>
    <source>
        <strain evidence="5">ChiGjej1B1-14440</strain>
    </source>
</reference>
<dbReference type="CDD" id="cd06267">
    <property type="entry name" value="PBP1_LacI_sugar_binding-like"/>
    <property type="match status" value="1"/>
</dbReference>
<dbReference type="InterPro" id="IPR010982">
    <property type="entry name" value="Lambda_DNA-bd_dom_sf"/>
</dbReference>
<dbReference type="GO" id="GO:0003700">
    <property type="term" value="F:DNA-binding transcription factor activity"/>
    <property type="evidence" value="ECO:0007669"/>
    <property type="project" value="TreeGrafter"/>
</dbReference>
<dbReference type="InterPro" id="IPR046335">
    <property type="entry name" value="LacI/GalR-like_sensor"/>
</dbReference>
<keyword evidence="1" id="KW-0805">Transcription regulation</keyword>
<accession>A0A9D1XP60</accession>
<dbReference type="Pfam" id="PF13377">
    <property type="entry name" value="Peripla_BP_3"/>
    <property type="match status" value="1"/>
</dbReference>
<dbReference type="SUPFAM" id="SSF53822">
    <property type="entry name" value="Periplasmic binding protein-like I"/>
    <property type="match status" value="1"/>
</dbReference>
<proteinExistence type="predicted"/>
<evidence type="ECO:0000256" key="1">
    <source>
        <dbReference type="ARBA" id="ARBA00023015"/>
    </source>
</evidence>
<evidence type="ECO:0000313" key="6">
    <source>
        <dbReference type="Proteomes" id="UP000886724"/>
    </source>
</evidence>
<dbReference type="Gene3D" id="3.40.50.2300">
    <property type="match status" value="2"/>
</dbReference>
<reference evidence="5" key="2">
    <citation type="submission" date="2021-04" db="EMBL/GenBank/DDBJ databases">
        <authorList>
            <person name="Gilroy R."/>
        </authorList>
    </citation>
    <scope>NUCLEOTIDE SEQUENCE</scope>
    <source>
        <strain evidence="5">ChiGjej1B1-14440</strain>
    </source>
</reference>
<keyword evidence="3" id="KW-0804">Transcription</keyword>
<dbReference type="GO" id="GO:0000976">
    <property type="term" value="F:transcription cis-regulatory region binding"/>
    <property type="evidence" value="ECO:0007669"/>
    <property type="project" value="TreeGrafter"/>
</dbReference>
<evidence type="ECO:0000256" key="3">
    <source>
        <dbReference type="ARBA" id="ARBA00023163"/>
    </source>
</evidence>
<dbReference type="InterPro" id="IPR028082">
    <property type="entry name" value="Peripla_BP_I"/>
</dbReference>
<dbReference type="SUPFAM" id="SSF47413">
    <property type="entry name" value="lambda repressor-like DNA-binding domains"/>
    <property type="match status" value="1"/>
</dbReference>
<feature type="domain" description="HTH lacI-type" evidence="4">
    <location>
        <begin position="1"/>
        <end position="44"/>
    </location>
</feature>
<name>A0A9D1XP60_9FIRM</name>